<dbReference type="OrthoDB" id="1564555at2759"/>
<dbReference type="GO" id="GO:0005829">
    <property type="term" value="C:cytosol"/>
    <property type="evidence" value="ECO:0007669"/>
    <property type="project" value="TreeGrafter"/>
</dbReference>
<evidence type="ECO:0000313" key="5">
    <source>
        <dbReference type="Proteomes" id="UP000265515"/>
    </source>
</evidence>
<name>A0A388KNU3_CHABU</name>
<dbReference type="EMBL" id="BFEA01000152">
    <property type="protein sequence ID" value="GBG71712.1"/>
    <property type="molecule type" value="Genomic_DNA"/>
</dbReference>
<accession>A0A388KNU3</accession>
<dbReference type="Gramene" id="GBG71712">
    <property type="protein sequence ID" value="GBG71712"/>
    <property type="gene ID" value="CBR_g9124"/>
</dbReference>
<proteinExistence type="inferred from homology"/>
<feature type="region of interest" description="Disordered" evidence="2">
    <location>
        <begin position="132"/>
        <end position="153"/>
    </location>
</feature>
<dbReference type="GO" id="GO:0051131">
    <property type="term" value="P:chaperone-mediated protein complex assembly"/>
    <property type="evidence" value="ECO:0007669"/>
    <property type="project" value="TreeGrafter"/>
</dbReference>
<dbReference type="PANTHER" id="PTHR22932">
    <property type="entry name" value="TELOMERASE-BINDING PROTEIN P23 HSP90 CO-CHAPERONE"/>
    <property type="match status" value="1"/>
</dbReference>
<dbReference type="PROSITE" id="PS51203">
    <property type="entry name" value="CS"/>
    <property type="match status" value="1"/>
</dbReference>
<dbReference type="Proteomes" id="UP000265515">
    <property type="component" value="Unassembled WGS sequence"/>
</dbReference>
<evidence type="ECO:0000256" key="2">
    <source>
        <dbReference type="SAM" id="MobiDB-lite"/>
    </source>
</evidence>
<evidence type="ECO:0000313" key="4">
    <source>
        <dbReference type="EMBL" id="GBG71712.1"/>
    </source>
</evidence>
<dbReference type="STRING" id="69332.A0A388KNU3"/>
<dbReference type="GO" id="GO:0051879">
    <property type="term" value="F:Hsp90 protein binding"/>
    <property type="evidence" value="ECO:0007669"/>
    <property type="project" value="InterPro"/>
</dbReference>
<reference evidence="4 5" key="1">
    <citation type="journal article" date="2018" name="Cell">
        <title>The Chara Genome: Secondary Complexity and Implications for Plant Terrestrialization.</title>
        <authorList>
            <person name="Nishiyama T."/>
            <person name="Sakayama H."/>
            <person name="Vries J.D."/>
            <person name="Buschmann H."/>
            <person name="Saint-Marcoux D."/>
            <person name="Ullrich K.K."/>
            <person name="Haas F.B."/>
            <person name="Vanderstraeten L."/>
            <person name="Becker D."/>
            <person name="Lang D."/>
            <person name="Vosolsobe S."/>
            <person name="Rombauts S."/>
            <person name="Wilhelmsson P.K.I."/>
            <person name="Janitza P."/>
            <person name="Kern R."/>
            <person name="Heyl A."/>
            <person name="Rumpler F."/>
            <person name="Villalobos L.I.A.C."/>
            <person name="Clay J.M."/>
            <person name="Skokan R."/>
            <person name="Toyoda A."/>
            <person name="Suzuki Y."/>
            <person name="Kagoshima H."/>
            <person name="Schijlen E."/>
            <person name="Tajeshwar N."/>
            <person name="Catarino B."/>
            <person name="Hetherington A.J."/>
            <person name="Saltykova A."/>
            <person name="Bonnot C."/>
            <person name="Breuninger H."/>
            <person name="Symeonidi A."/>
            <person name="Radhakrishnan G.V."/>
            <person name="Van Nieuwerburgh F."/>
            <person name="Deforce D."/>
            <person name="Chang C."/>
            <person name="Karol K.G."/>
            <person name="Hedrich R."/>
            <person name="Ulvskov P."/>
            <person name="Glockner G."/>
            <person name="Delwiche C.F."/>
            <person name="Petrasek J."/>
            <person name="Van de Peer Y."/>
            <person name="Friml J."/>
            <person name="Beilby M."/>
            <person name="Dolan L."/>
            <person name="Kohara Y."/>
            <person name="Sugano S."/>
            <person name="Fujiyama A."/>
            <person name="Delaux P.-M."/>
            <person name="Quint M."/>
            <person name="TheiBen G."/>
            <person name="Hagemann M."/>
            <person name="Harholt J."/>
            <person name="Dunand C."/>
            <person name="Zachgo S."/>
            <person name="Langdale J."/>
            <person name="Maumus F."/>
            <person name="Straeten D.V.D."/>
            <person name="Gould S.B."/>
            <person name="Rensing S.A."/>
        </authorList>
    </citation>
    <scope>NUCLEOTIDE SEQUENCE [LARGE SCALE GENOMIC DNA]</scope>
    <source>
        <strain evidence="4 5">S276</strain>
    </source>
</reference>
<protein>
    <recommendedName>
        <fullName evidence="3">CS domain-containing protein</fullName>
    </recommendedName>
</protein>
<dbReference type="InterPro" id="IPR008978">
    <property type="entry name" value="HSP20-like_chaperone"/>
</dbReference>
<comment type="caution">
    <text evidence="4">The sequence shown here is derived from an EMBL/GenBank/DDBJ whole genome shotgun (WGS) entry which is preliminary data.</text>
</comment>
<comment type="similarity">
    <text evidence="1">Belongs to the p23/wos2 family.</text>
</comment>
<evidence type="ECO:0000259" key="3">
    <source>
        <dbReference type="PROSITE" id="PS51203"/>
    </source>
</evidence>
<dbReference type="GO" id="GO:0101031">
    <property type="term" value="C:protein folding chaperone complex"/>
    <property type="evidence" value="ECO:0007669"/>
    <property type="project" value="UniProtKB-ARBA"/>
</dbReference>
<dbReference type="Pfam" id="PF04969">
    <property type="entry name" value="CS"/>
    <property type="match status" value="1"/>
</dbReference>
<dbReference type="FunFam" id="2.60.40.790:FF:000013">
    <property type="entry name" value="Very-long-chain (3R)-3-hydroxyacyl-CoA dehydratase"/>
    <property type="match status" value="1"/>
</dbReference>
<dbReference type="CDD" id="cd06465">
    <property type="entry name" value="p23_hB-ind1_like"/>
    <property type="match status" value="1"/>
</dbReference>
<dbReference type="GO" id="GO:0051087">
    <property type="term" value="F:protein-folding chaperone binding"/>
    <property type="evidence" value="ECO:0007669"/>
    <property type="project" value="TreeGrafter"/>
</dbReference>
<sequence length="153" mass="17404">MSLHPGILWAQRTDKLYLTVELPDAKDPKIKLEPEGKLSFAAKAGTSLYEANLEFFGKIKVDESKISVGQRNIIMVIVKDSPGYWERLVKAEGKAPPFLKVDWNKWVDEDEEQESSNFDKFDLGSMEDFSKFDGAENEEADSDDDDELPELEK</sequence>
<organism evidence="4 5">
    <name type="scientific">Chara braunii</name>
    <name type="common">Braun's stonewort</name>
    <dbReference type="NCBI Taxonomy" id="69332"/>
    <lineage>
        <taxon>Eukaryota</taxon>
        <taxon>Viridiplantae</taxon>
        <taxon>Streptophyta</taxon>
        <taxon>Charophyceae</taxon>
        <taxon>Charales</taxon>
        <taxon>Characeae</taxon>
        <taxon>Chara</taxon>
    </lineage>
</organism>
<feature type="compositionally biased region" description="Acidic residues" evidence="2">
    <location>
        <begin position="135"/>
        <end position="153"/>
    </location>
</feature>
<keyword evidence="5" id="KW-1185">Reference proteome</keyword>
<dbReference type="OMA" id="EVTINFY"/>
<dbReference type="InterPro" id="IPR045250">
    <property type="entry name" value="p23-like"/>
</dbReference>
<dbReference type="InterPro" id="IPR007052">
    <property type="entry name" value="CS_dom"/>
</dbReference>
<evidence type="ECO:0000256" key="1">
    <source>
        <dbReference type="ARBA" id="ARBA00025733"/>
    </source>
</evidence>
<dbReference type="PANTHER" id="PTHR22932:SF1">
    <property type="entry name" value="CO-CHAPERONE PROTEIN DAF-41"/>
    <property type="match status" value="1"/>
</dbReference>
<dbReference type="Gene3D" id="2.60.40.790">
    <property type="match status" value="1"/>
</dbReference>
<dbReference type="GO" id="GO:0006457">
    <property type="term" value="P:protein folding"/>
    <property type="evidence" value="ECO:0007669"/>
    <property type="project" value="TreeGrafter"/>
</dbReference>
<dbReference type="GO" id="GO:0005634">
    <property type="term" value="C:nucleus"/>
    <property type="evidence" value="ECO:0007669"/>
    <property type="project" value="TreeGrafter"/>
</dbReference>
<gene>
    <name evidence="4" type="ORF">CBR_g9124</name>
</gene>
<feature type="domain" description="CS" evidence="3">
    <location>
        <begin position="2"/>
        <end position="89"/>
    </location>
</feature>
<dbReference type="SUPFAM" id="SSF49764">
    <property type="entry name" value="HSP20-like chaperones"/>
    <property type="match status" value="1"/>
</dbReference>
<dbReference type="AlphaFoldDB" id="A0A388KNU3"/>